<reference evidence="3 4" key="1">
    <citation type="submission" date="2016-10" db="EMBL/GenBank/DDBJ databases">
        <title>Complete Genome Sequence of Peptococcaceae strain DCMF.</title>
        <authorList>
            <person name="Edwards R.J."/>
            <person name="Holland S.I."/>
            <person name="Deshpande N.P."/>
            <person name="Wong Y.K."/>
            <person name="Ertan H."/>
            <person name="Manefield M."/>
            <person name="Russell T.L."/>
            <person name="Lee M.J."/>
        </authorList>
    </citation>
    <scope>NUCLEOTIDE SEQUENCE [LARGE SCALE GENOMIC DNA]</scope>
    <source>
        <strain evidence="3 4">DCMF</strain>
    </source>
</reference>
<dbReference type="PANTHER" id="PTHR37300:SF1">
    <property type="entry name" value="UPF0291 PROTEIN YNZC"/>
    <property type="match status" value="1"/>
</dbReference>
<accession>A0A3G1KMI6</accession>
<dbReference type="InterPro" id="IPR009242">
    <property type="entry name" value="DUF896"/>
</dbReference>
<dbReference type="HAMAP" id="MF_01103">
    <property type="entry name" value="UPF0291"/>
    <property type="match status" value="1"/>
</dbReference>
<keyword evidence="4" id="KW-1185">Reference proteome</keyword>
<dbReference type="KEGG" id="fwa:DCMF_01680"/>
<dbReference type="SUPFAM" id="SSF158221">
    <property type="entry name" value="YnzC-like"/>
    <property type="match status" value="1"/>
</dbReference>
<dbReference type="Gene3D" id="1.10.287.540">
    <property type="entry name" value="Helix hairpin bin"/>
    <property type="match status" value="1"/>
</dbReference>
<dbReference type="AlphaFoldDB" id="A0A3G1KMI6"/>
<dbReference type="OrthoDB" id="390105at2"/>
<dbReference type="GO" id="GO:0005737">
    <property type="term" value="C:cytoplasm"/>
    <property type="evidence" value="ECO:0007669"/>
    <property type="project" value="UniProtKB-SubCell"/>
</dbReference>
<organism evidence="3 4">
    <name type="scientific">Formimonas warabiya</name>
    <dbReference type="NCBI Taxonomy" id="1761012"/>
    <lineage>
        <taxon>Bacteria</taxon>
        <taxon>Bacillati</taxon>
        <taxon>Bacillota</taxon>
        <taxon>Clostridia</taxon>
        <taxon>Eubacteriales</taxon>
        <taxon>Peptococcaceae</taxon>
        <taxon>Candidatus Formimonas</taxon>
    </lineage>
</organism>
<dbReference type="Proteomes" id="UP000323521">
    <property type="component" value="Chromosome"/>
</dbReference>
<protein>
    <recommendedName>
        <fullName evidence="2">UPF0291 protein DCMF_01680</fullName>
    </recommendedName>
</protein>
<proteinExistence type="inferred from homology"/>
<comment type="similarity">
    <text evidence="2">Belongs to the UPF0291 family.</text>
</comment>
<evidence type="ECO:0000256" key="1">
    <source>
        <dbReference type="ARBA" id="ARBA00022490"/>
    </source>
</evidence>
<dbReference type="PANTHER" id="PTHR37300">
    <property type="entry name" value="UPF0291 PROTEIN CBO2609/CLC_2481"/>
    <property type="match status" value="1"/>
</dbReference>
<dbReference type="EMBL" id="CP017634">
    <property type="protein sequence ID" value="ATW23673.1"/>
    <property type="molecule type" value="Genomic_DNA"/>
</dbReference>
<evidence type="ECO:0000313" key="3">
    <source>
        <dbReference type="EMBL" id="ATW23673.1"/>
    </source>
</evidence>
<evidence type="ECO:0000256" key="2">
    <source>
        <dbReference type="HAMAP-Rule" id="MF_01103"/>
    </source>
</evidence>
<gene>
    <name evidence="3" type="ORF">DCMF_01680</name>
</gene>
<evidence type="ECO:0000313" key="4">
    <source>
        <dbReference type="Proteomes" id="UP000323521"/>
    </source>
</evidence>
<keyword evidence="1 2" id="KW-0963">Cytoplasm</keyword>
<sequence>MITNELIERINFLAKKKKEVGLTPEEEQEQKEVRRQYIDGIKDQLRPMLAELKKGKTDDSVYHQAGCDCGRCKH</sequence>
<comment type="subcellular location">
    <subcellularLocation>
        <location evidence="2">Cytoplasm</location>
    </subcellularLocation>
</comment>
<dbReference type="Pfam" id="PF05979">
    <property type="entry name" value="DUF896"/>
    <property type="match status" value="1"/>
</dbReference>
<dbReference type="RefSeq" id="WP_148132832.1">
    <property type="nucleotide sequence ID" value="NZ_CP017634.1"/>
</dbReference>
<name>A0A3G1KMI6_FORW1</name>